<dbReference type="Pfam" id="PF12833">
    <property type="entry name" value="HTH_18"/>
    <property type="match status" value="1"/>
</dbReference>
<evidence type="ECO:0000313" key="6">
    <source>
        <dbReference type="Proteomes" id="UP000235347"/>
    </source>
</evidence>
<dbReference type="Proteomes" id="UP000235347">
    <property type="component" value="Unassembled WGS sequence"/>
</dbReference>
<dbReference type="PROSITE" id="PS01124">
    <property type="entry name" value="HTH_ARAC_FAMILY_2"/>
    <property type="match status" value="1"/>
</dbReference>
<dbReference type="InterPro" id="IPR050204">
    <property type="entry name" value="AraC_XylS_family_regulators"/>
</dbReference>
<keyword evidence="3" id="KW-0804">Transcription</keyword>
<comment type="caution">
    <text evidence="5">The sequence shown here is derived from an EMBL/GenBank/DDBJ whole genome shotgun (WGS) entry which is preliminary data.</text>
</comment>
<dbReference type="InterPro" id="IPR018060">
    <property type="entry name" value="HTH_AraC"/>
</dbReference>
<keyword evidence="1" id="KW-0805">Transcription regulation</keyword>
<organism evidence="5 6">
    <name type="scientific">Trinickia soli</name>
    <dbReference type="NCBI Taxonomy" id="380675"/>
    <lineage>
        <taxon>Bacteria</taxon>
        <taxon>Pseudomonadati</taxon>
        <taxon>Pseudomonadota</taxon>
        <taxon>Betaproteobacteria</taxon>
        <taxon>Burkholderiales</taxon>
        <taxon>Burkholderiaceae</taxon>
        <taxon>Trinickia</taxon>
    </lineage>
</organism>
<evidence type="ECO:0000259" key="4">
    <source>
        <dbReference type="PROSITE" id="PS01124"/>
    </source>
</evidence>
<keyword evidence="6" id="KW-1185">Reference proteome</keyword>
<dbReference type="PROSITE" id="PS00041">
    <property type="entry name" value="HTH_ARAC_FAMILY_1"/>
    <property type="match status" value="2"/>
</dbReference>
<evidence type="ECO:0000256" key="2">
    <source>
        <dbReference type="ARBA" id="ARBA00023125"/>
    </source>
</evidence>
<gene>
    <name evidence="5" type="ORF">C0Z19_25360</name>
</gene>
<dbReference type="Gene3D" id="1.10.10.60">
    <property type="entry name" value="Homeodomain-like"/>
    <property type="match status" value="1"/>
</dbReference>
<dbReference type="InterPro" id="IPR018062">
    <property type="entry name" value="HTH_AraC-typ_CS"/>
</dbReference>
<dbReference type="GO" id="GO:0003700">
    <property type="term" value="F:DNA-binding transcription factor activity"/>
    <property type="evidence" value="ECO:0007669"/>
    <property type="project" value="InterPro"/>
</dbReference>
<evidence type="ECO:0000256" key="3">
    <source>
        <dbReference type="ARBA" id="ARBA00023163"/>
    </source>
</evidence>
<accession>A0A2N7VI05</accession>
<dbReference type="InterPro" id="IPR032783">
    <property type="entry name" value="AraC_lig"/>
</dbReference>
<dbReference type="Pfam" id="PF12852">
    <property type="entry name" value="Cupin_6"/>
    <property type="match status" value="1"/>
</dbReference>
<dbReference type="PANTHER" id="PTHR46796:SF7">
    <property type="entry name" value="ARAC FAMILY TRANSCRIPTIONAL REGULATOR"/>
    <property type="match status" value="1"/>
</dbReference>
<dbReference type="AlphaFoldDB" id="A0A2N7VI05"/>
<dbReference type="SMART" id="SM00342">
    <property type="entry name" value="HTH_ARAC"/>
    <property type="match status" value="1"/>
</dbReference>
<dbReference type="EMBL" id="PNYB01000033">
    <property type="protein sequence ID" value="PMS16785.1"/>
    <property type="molecule type" value="Genomic_DNA"/>
</dbReference>
<sequence length="259" mass="27534">MTESPAMRPALPPRADRLSAFFRAFDLSVSVSDRPAPDSDARLLVIGDTRQPAQQLVLYTGSPAGPQVERNACVRASVTFGGPTNPLIAALPKQVTLDLSESPVLQAVTHAFVEEALNARCGQSAVIGRLCEVMLLMVLRQVIEAGATTPGLLAGLSHPALHRALVAMHDAPDRPWRVEDLASVSGMSRSQFMASFRQTVGTTPSAYLTAWRLMLGRRALAGGGKIKTVAQRVGFGSAAAFSRAYTRAYGCPPIATRPS</sequence>
<dbReference type="GO" id="GO:0043565">
    <property type="term" value="F:sequence-specific DNA binding"/>
    <property type="evidence" value="ECO:0007669"/>
    <property type="project" value="InterPro"/>
</dbReference>
<dbReference type="PANTHER" id="PTHR46796">
    <property type="entry name" value="HTH-TYPE TRANSCRIPTIONAL ACTIVATOR RHAS-RELATED"/>
    <property type="match status" value="1"/>
</dbReference>
<dbReference type="InterPro" id="IPR009057">
    <property type="entry name" value="Homeodomain-like_sf"/>
</dbReference>
<dbReference type="SUPFAM" id="SSF46689">
    <property type="entry name" value="Homeodomain-like"/>
    <property type="match status" value="2"/>
</dbReference>
<name>A0A2N7VI05_9BURK</name>
<evidence type="ECO:0000256" key="1">
    <source>
        <dbReference type="ARBA" id="ARBA00023015"/>
    </source>
</evidence>
<feature type="domain" description="HTH araC/xylS-type" evidence="4">
    <location>
        <begin position="162"/>
        <end position="259"/>
    </location>
</feature>
<proteinExistence type="predicted"/>
<reference evidence="5 6" key="1">
    <citation type="submission" date="2018-01" db="EMBL/GenBank/DDBJ databases">
        <title>Whole genome analyses suggest that Burkholderia sensu lato contains two further novel genera in the rhizoxinica-symbiotica group Mycetohabitans gen. nov., and Trinickia gen. nov.: implications for the evolution of diazotrophy and nodulation in the Burkholderiaceae.</title>
        <authorList>
            <person name="Estrada-de los Santos P."/>
            <person name="Palmer M."/>
            <person name="Chavez-Ramirez B."/>
            <person name="Beukes C."/>
            <person name="Steenkamp E.T."/>
            <person name="Hirsch A.M."/>
            <person name="Manyaka P."/>
            <person name="Maluk M."/>
            <person name="Lafos M."/>
            <person name="Crook M."/>
            <person name="Gross E."/>
            <person name="Simon M.F."/>
            <person name="Bueno dos Reis Junior F."/>
            <person name="Poole P.S."/>
            <person name="Venter S.N."/>
            <person name="James E.K."/>
        </authorList>
    </citation>
    <scope>NUCLEOTIDE SEQUENCE [LARGE SCALE GENOMIC DNA]</scope>
    <source>
        <strain evidence="5 6">GP25-8</strain>
    </source>
</reference>
<protein>
    <submittedName>
        <fullName evidence="5">AraC family transcriptional regulator</fullName>
    </submittedName>
</protein>
<keyword evidence="2" id="KW-0238">DNA-binding</keyword>
<evidence type="ECO:0000313" key="5">
    <source>
        <dbReference type="EMBL" id="PMS16785.1"/>
    </source>
</evidence>